<dbReference type="Proteomes" id="UP000002030">
    <property type="component" value="Chromosome"/>
</dbReference>
<proteinExistence type="inferred from homology"/>
<dbReference type="KEGG" id="tai:Taci_0668"/>
<keyword evidence="4" id="KW-1005">Bacterial flagellum biogenesis</keyword>
<organism evidence="5 6">
    <name type="scientific">Thermanaerovibrio acidaminovorans (strain ATCC 49978 / DSM 6589 / Su883)</name>
    <name type="common">Selenomonas acidaminovorans</name>
    <dbReference type="NCBI Taxonomy" id="525903"/>
    <lineage>
        <taxon>Bacteria</taxon>
        <taxon>Thermotogati</taxon>
        <taxon>Synergistota</taxon>
        <taxon>Synergistia</taxon>
        <taxon>Synergistales</taxon>
        <taxon>Synergistaceae</taxon>
        <taxon>Thermanaerovibrio</taxon>
    </lineage>
</organism>
<comment type="function">
    <text evidence="4">A translational regulator that binds mRNA to regulate translation initiation and/or mRNA stability. Usually binds in the 5'-UTR at or near the Shine-Dalgarno sequence preventing ribosome-binding, thus repressing translation. Its main target seems to be the major flagellin gene, while its function is anatagonized by FliW.</text>
</comment>
<dbReference type="STRING" id="525903.Taci_0668"/>
<evidence type="ECO:0000313" key="6">
    <source>
        <dbReference type="Proteomes" id="UP000002030"/>
    </source>
</evidence>
<comment type="subcellular location">
    <subcellularLocation>
        <location evidence="4">Cytoplasm</location>
    </subcellularLocation>
</comment>
<evidence type="ECO:0000256" key="1">
    <source>
        <dbReference type="ARBA" id="ARBA00022490"/>
    </source>
</evidence>
<dbReference type="EnsemblBacteria" id="ACZ18904">
    <property type="protein sequence ID" value="ACZ18904"/>
    <property type="gene ID" value="Taci_0668"/>
</dbReference>
<evidence type="ECO:0000256" key="4">
    <source>
        <dbReference type="HAMAP-Rule" id="MF_00167"/>
    </source>
</evidence>
<dbReference type="NCBIfam" id="TIGR00202">
    <property type="entry name" value="csrA"/>
    <property type="match status" value="1"/>
</dbReference>
<gene>
    <name evidence="4" type="primary">csrA</name>
    <name evidence="5" type="ordered locus">Taci_0668</name>
</gene>
<dbReference type="RefSeq" id="WP_012869420.1">
    <property type="nucleotide sequence ID" value="NC_013522.1"/>
</dbReference>
<dbReference type="PANTHER" id="PTHR34984:SF1">
    <property type="entry name" value="CARBON STORAGE REGULATOR"/>
    <property type="match status" value="1"/>
</dbReference>
<dbReference type="GO" id="GO:0006402">
    <property type="term" value="P:mRNA catabolic process"/>
    <property type="evidence" value="ECO:0007669"/>
    <property type="project" value="InterPro"/>
</dbReference>
<keyword evidence="2 4" id="KW-0810">Translation regulation</keyword>
<evidence type="ECO:0000256" key="3">
    <source>
        <dbReference type="ARBA" id="ARBA00022884"/>
    </source>
</evidence>
<dbReference type="GO" id="GO:0044781">
    <property type="term" value="P:bacterial-type flagellum organization"/>
    <property type="evidence" value="ECO:0007669"/>
    <property type="project" value="UniProtKB-KW"/>
</dbReference>
<name>D1B9F1_THEAS</name>
<keyword evidence="6" id="KW-1185">Reference proteome</keyword>
<dbReference type="HAMAP" id="MF_00167">
    <property type="entry name" value="CsrA"/>
    <property type="match status" value="1"/>
</dbReference>
<dbReference type="Pfam" id="PF02599">
    <property type="entry name" value="CsrA"/>
    <property type="match status" value="1"/>
</dbReference>
<keyword evidence="4" id="KW-0678">Repressor</keyword>
<dbReference type="EMBL" id="CP001818">
    <property type="protein sequence ID" value="ACZ18904.1"/>
    <property type="molecule type" value="Genomic_DNA"/>
</dbReference>
<dbReference type="InterPro" id="IPR003751">
    <property type="entry name" value="CsrA"/>
</dbReference>
<dbReference type="SUPFAM" id="SSF117130">
    <property type="entry name" value="CsrA-like"/>
    <property type="match status" value="1"/>
</dbReference>
<dbReference type="GO" id="GO:0005829">
    <property type="term" value="C:cytosol"/>
    <property type="evidence" value="ECO:0007669"/>
    <property type="project" value="TreeGrafter"/>
</dbReference>
<dbReference type="Gene3D" id="2.60.40.4380">
    <property type="entry name" value="Translational regulator CsrA"/>
    <property type="match status" value="1"/>
</dbReference>
<dbReference type="eggNOG" id="COG1551">
    <property type="taxonomic scope" value="Bacteria"/>
</dbReference>
<evidence type="ECO:0000313" key="5">
    <source>
        <dbReference type="EMBL" id="ACZ18904.1"/>
    </source>
</evidence>
<evidence type="ECO:0000256" key="2">
    <source>
        <dbReference type="ARBA" id="ARBA00022845"/>
    </source>
</evidence>
<comment type="subunit">
    <text evidence="4">Homodimer; the beta-strands of each monomer intercalate to form a hydrophobic core, while the alpha-helices form wings that extend away from the core.</text>
</comment>
<keyword evidence="1 4" id="KW-0963">Cytoplasm</keyword>
<reference evidence="5 6" key="1">
    <citation type="journal article" date="2009" name="Stand. Genomic Sci.">
        <title>Complete genome sequence of Thermanaerovibrio acidaminovorans type strain (Su883).</title>
        <authorList>
            <person name="Chovatia M."/>
            <person name="Sikorski J."/>
            <person name="Schroder M."/>
            <person name="Lapidus A."/>
            <person name="Nolan M."/>
            <person name="Tice H."/>
            <person name="Glavina Del Rio T."/>
            <person name="Copeland A."/>
            <person name="Cheng J.F."/>
            <person name="Lucas S."/>
            <person name="Chen F."/>
            <person name="Bruce D."/>
            <person name="Goodwin L."/>
            <person name="Pitluck S."/>
            <person name="Ivanova N."/>
            <person name="Mavromatis K."/>
            <person name="Ovchinnikova G."/>
            <person name="Pati A."/>
            <person name="Chen A."/>
            <person name="Palaniappan K."/>
            <person name="Land M."/>
            <person name="Hauser L."/>
            <person name="Chang Y.J."/>
            <person name="Jeffries C.D."/>
            <person name="Chain P."/>
            <person name="Saunders E."/>
            <person name="Detter J.C."/>
            <person name="Brettin T."/>
            <person name="Rohde M."/>
            <person name="Goker M."/>
            <person name="Spring S."/>
            <person name="Bristow J."/>
            <person name="Markowitz V."/>
            <person name="Hugenholtz P."/>
            <person name="Kyrpides N.C."/>
            <person name="Klenk H.P."/>
            <person name="Eisen J.A."/>
        </authorList>
    </citation>
    <scope>NUCLEOTIDE SEQUENCE [LARGE SCALE GENOMIC DNA]</scope>
    <source>
        <strain evidence="6">ATCC 49978 / DSM 6589 / Su883</strain>
    </source>
</reference>
<sequence length="88" mass="9810">MLVLSRKPGESIVIGDGIEVRCLEVRGEVVRLGIVAPREVKVWRKELIQEVTETNVAAASVRPPEGWSRILMSIANVEERNDSDEAKE</sequence>
<dbReference type="GO" id="GO:0045947">
    <property type="term" value="P:negative regulation of translational initiation"/>
    <property type="evidence" value="ECO:0007669"/>
    <property type="project" value="UniProtKB-UniRule"/>
</dbReference>
<comment type="similarity">
    <text evidence="4">Belongs to the CsrA/RsmA family.</text>
</comment>
<dbReference type="AlphaFoldDB" id="D1B9F1"/>
<accession>D1B9F1</accession>
<dbReference type="GO" id="GO:0006109">
    <property type="term" value="P:regulation of carbohydrate metabolic process"/>
    <property type="evidence" value="ECO:0007669"/>
    <property type="project" value="InterPro"/>
</dbReference>
<keyword evidence="3 4" id="KW-0694">RNA-binding</keyword>
<dbReference type="InterPro" id="IPR036107">
    <property type="entry name" value="CsrA_sf"/>
</dbReference>
<protein>
    <recommendedName>
        <fullName evidence="4">Translational regulator CsrA</fullName>
    </recommendedName>
</protein>
<dbReference type="PANTHER" id="PTHR34984">
    <property type="entry name" value="CARBON STORAGE REGULATOR"/>
    <property type="match status" value="1"/>
</dbReference>
<dbReference type="GO" id="GO:0048027">
    <property type="term" value="F:mRNA 5'-UTR binding"/>
    <property type="evidence" value="ECO:0007669"/>
    <property type="project" value="UniProtKB-UniRule"/>
</dbReference>
<dbReference type="HOGENOM" id="CLU_164837_0_0_0"/>
<dbReference type="OrthoDB" id="9809061at2"/>
<dbReference type="GO" id="GO:1902208">
    <property type="term" value="P:regulation of bacterial-type flagellum assembly"/>
    <property type="evidence" value="ECO:0007669"/>
    <property type="project" value="UniProtKB-UniRule"/>
</dbReference>